<accession>A0ABQ8T9T6</accession>
<evidence type="ECO:0008006" key="4">
    <source>
        <dbReference type="Google" id="ProtNLM"/>
    </source>
</evidence>
<comment type="caution">
    <text evidence="2">The sequence shown here is derived from an EMBL/GenBank/DDBJ whole genome shotgun (WGS) entry which is preliminary data.</text>
</comment>
<dbReference type="Proteomes" id="UP001148838">
    <property type="component" value="Unassembled WGS sequence"/>
</dbReference>
<evidence type="ECO:0000313" key="2">
    <source>
        <dbReference type="EMBL" id="KAJ4442440.1"/>
    </source>
</evidence>
<proteinExistence type="predicted"/>
<organism evidence="2 3">
    <name type="scientific">Periplaneta americana</name>
    <name type="common">American cockroach</name>
    <name type="synonym">Blatta americana</name>
    <dbReference type="NCBI Taxonomy" id="6978"/>
    <lineage>
        <taxon>Eukaryota</taxon>
        <taxon>Metazoa</taxon>
        <taxon>Ecdysozoa</taxon>
        <taxon>Arthropoda</taxon>
        <taxon>Hexapoda</taxon>
        <taxon>Insecta</taxon>
        <taxon>Pterygota</taxon>
        <taxon>Neoptera</taxon>
        <taxon>Polyneoptera</taxon>
        <taxon>Dictyoptera</taxon>
        <taxon>Blattodea</taxon>
        <taxon>Blattoidea</taxon>
        <taxon>Blattidae</taxon>
        <taxon>Blattinae</taxon>
        <taxon>Periplaneta</taxon>
    </lineage>
</organism>
<name>A0ABQ8T9T6_PERAM</name>
<feature type="region of interest" description="Disordered" evidence="1">
    <location>
        <begin position="1"/>
        <end position="26"/>
    </location>
</feature>
<reference evidence="2 3" key="1">
    <citation type="journal article" date="2022" name="Allergy">
        <title>Genome assembly and annotation of Periplaneta americana reveal a comprehensive cockroach allergen profile.</title>
        <authorList>
            <person name="Wang L."/>
            <person name="Xiong Q."/>
            <person name="Saelim N."/>
            <person name="Wang L."/>
            <person name="Nong W."/>
            <person name="Wan A.T."/>
            <person name="Shi M."/>
            <person name="Liu X."/>
            <person name="Cao Q."/>
            <person name="Hui J.H.L."/>
            <person name="Sookrung N."/>
            <person name="Leung T.F."/>
            <person name="Tungtrongchitr A."/>
            <person name="Tsui S.K.W."/>
        </authorList>
    </citation>
    <scope>NUCLEOTIDE SEQUENCE [LARGE SCALE GENOMIC DNA]</scope>
    <source>
        <strain evidence="2">PWHHKU_190912</strain>
    </source>
</reference>
<sequence>MPRPCGTHALGKEAEDIQGEGGRTCSGERLERSGRELRGTGRHGKDWKKLRTLCKLCIVTKVIMTTRHKSYTMYDIQAISRISLKTAMALLNAKIVPIATYGIYLIWEKLSLKDLMTLEAVKSRFLKATLGISKYTKSRRAYELAREPFFIEDLRMKLPSTESSKKLLYQREKREKGHMVKANEFACLLGNPNFNCCSSWIQRFRPRYNIVARKICGEAAIVPDGVTEEWLSKKWPALCEDYKPDDVLNADETGLFCNMTPDKTVNLKVNSARVGKCLRQESQLWLLHI</sequence>
<dbReference type="EMBL" id="JAJSOF020000013">
    <property type="protein sequence ID" value="KAJ4442440.1"/>
    <property type="molecule type" value="Genomic_DNA"/>
</dbReference>
<evidence type="ECO:0000256" key="1">
    <source>
        <dbReference type="SAM" id="MobiDB-lite"/>
    </source>
</evidence>
<gene>
    <name evidence="2" type="ORF">ANN_04026</name>
</gene>
<keyword evidence="3" id="KW-1185">Reference proteome</keyword>
<protein>
    <recommendedName>
        <fullName evidence="4">HTH CENPB-type domain-containing protein</fullName>
    </recommendedName>
</protein>
<evidence type="ECO:0000313" key="3">
    <source>
        <dbReference type="Proteomes" id="UP001148838"/>
    </source>
</evidence>